<dbReference type="EMBL" id="FRAW01000001">
    <property type="protein sequence ID" value="SHK09805.1"/>
    <property type="molecule type" value="Genomic_DNA"/>
</dbReference>
<name>A0A1M6PPE3_9BACT</name>
<accession>A0A1M6PPE3</accession>
<dbReference type="Proteomes" id="UP000184275">
    <property type="component" value="Unassembled WGS sequence"/>
</dbReference>
<dbReference type="AlphaFoldDB" id="A0A1M6PPE3"/>
<evidence type="ECO:0000313" key="2">
    <source>
        <dbReference type="Proteomes" id="UP000184275"/>
    </source>
</evidence>
<organism evidence="1 2">
    <name type="scientific">Fibrobacter intestinalis</name>
    <dbReference type="NCBI Taxonomy" id="28122"/>
    <lineage>
        <taxon>Bacteria</taxon>
        <taxon>Pseudomonadati</taxon>
        <taxon>Fibrobacterota</taxon>
        <taxon>Fibrobacteria</taxon>
        <taxon>Fibrobacterales</taxon>
        <taxon>Fibrobacteraceae</taxon>
        <taxon>Fibrobacter</taxon>
    </lineage>
</organism>
<keyword evidence="2" id="KW-1185">Reference proteome</keyword>
<reference evidence="2" key="1">
    <citation type="submission" date="2016-11" db="EMBL/GenBank/DDBJ databases">
        <authorList>
            <person name="Varghese N."/>
            <person name="Submissions S."/>
        </authorList>
    </citation>
    <scope>NUCLEOTIDE SEQUENCE [LARGE SCALE GENOMIC DNA]</scope>
    <source>
        <strain evidence="2">UWOS</strain>
    </source>
</reference>
<sequence>MLETVVSFIKNNSDLISIAVGLYALFKSDSAKKIASNVKREILNKNKSNLINEFLNECNLIQQTLIQYKERNMPESAKRDILKHISFLTNKKQNLKNDSIEQKISNLYKQKDNPEDLYKAICQLMSDLNLIKQDELFS</sequence>
<protein>
    <submittedName>
        <fullName evidence="1">Uncharacterized protein</fullName>
    </submittedName>
</protein>
<gene>
    <name evidence="1" type="ORF">SAMN05720469_10161</name>
</gene>
<evidence type="ECO:0000313" key="1">
    <source>
        <dbReference type="EMBL" id="SHK09805.1"/>
    </source>
</evidence>
<dbReference type="RefSeq" id="WP_073301651.1">
    <property type="nucleotide sequence ID" value="NZ_FRAW01000001.1"/>
</dbReference>
<proteinExistence type="predicted"/>